<dbReference type="InterPro" id="IPR052158">
    <property type="entry name" value="INH-QAR"/>
</dbReference>
<organism evidence="5 6">
    <name type="scientific">Aquabacterium lacunae</name>
    <dbReference type="NCBI Taxonomy" id="2528630"/>
    <lineage>
        <taxon>Bacteria</taxon>
        <taxon>Pseudomonadati</taxon>
        <taxon>Pseudomonadota</taxon>
        <taxon>Betaproteobacteria</taxon>
        <taxon>Burkholderiales</taxon>
        <taxon>Aquabacterium</taxon>
    </lineage>
</organism>
<dbReference type="SMART" id="SM00342">
    <property type="entry name" value="HTH_ARAC"/>
    <property type="match status" value="1"/>
</dbReference>
<dbReference type="PANTHER" id="PTHR43130:SF11">
    <property type="entry name" value="TRANSCRIPTIONAL REGULATORY PROTEIN"/>
    <property type="match status" value="1"/>
</dbReference>
<dbReference type="InterPro" id="IPR029062">
    <property type="entry name" value="Class_I_gatase-like"/>
</dbReference>
<name>A0A4Q9H1R5_9BURK</name>
<sequence length="325" mass="34518">MDKCAPLVSAHRVAVLICPQHSLASVALVVDVFRMANHAGQPHRFEVCRVSEDGRAVQHADGQLAVDGGPACLAGADLVVVPSLWDQGPQAVKASPQLVAALAALPARTRLASLCSGAYLLAAAGRLDGRRATTHWALADGLARRYPQVQVDPQANLVIDGEVICSGGSLAAIDGCLAALEALAGRAVVQAVSRLLVTDVSRGPQSRFTPPGAGRRHQDDVVAQVQRLIEARHAETLSLHALADSAHLTVRTLQRRFQAALNMTPMAYQQAVRLDTAMDLLAQGRLSVEAVASEVGYTDRVAFGRLFKRHTGLTPAAWRQRESAQ</sequence>
<evidence type="ECO:0000256" key="3">
    <source>
        <dbReference type="ARBA" id="ARBA00023163"/>
    </source>
</evidence>
<keyword evidence="3" id="KW-0804">Transcription</keyword>
<dbReference type="InterPro" id="IPR018060">
    <property type="entry name" value="HTH_AraC"/>
</dbReference>
<dbReference type="SUPFAM" id="SSF52317">
    <property type="entry name" value="Class I glutamine amidotransferase-like"/>
    <property type="match status" value="1"/>
</dbReference>
<accession>A0A4Q9H1R5</accession>
<evidence type="ECO:0000313" key="5">
    <source>
        <dbReference type="EMBL" id="TBO33972.1"/>
    </source>
</evidence>
<comment type="caution">
    <text evidence="5">The sequence shown here is derived from an EMBL/GenBank/DDBJ whole genome shotgun (WGS) entry which is preliminary data.</text>
</comment>
<dbReference type="Pfam" id="PF12833">
    <property type="entry name" value="HTH_18"/>
    <property type="match status" value="1"/>
</dbReference>
<dbReference type="RefSeq" id="WP_130965921.1">
    <property type="nucleotide sequence ID" value="NZ_SIXI01000001.1"/>
</dbReference>
<feature type="domain" description="HTH araC/xylS-type" evidence="4">
    <location>
        <begin position="223"/>
        <end position="321"/>
    </location>
</feature>
<gene>
    <name evidence="5" type="ORF">EYS42_00505</name>
</gene>
<dbReference type="OrthoDB" id="9803764at2"/>
<dbReference type="PANTHER" id="PTHR43130">
    <property type="entry name" value="ARAC-FAMILY TRANSCRIPTIONAL REGULATOR"/>
    <property type="match status" value="1"/>
</dbReference>
<dbReference type="Pfam" id="PF01965">
    <property type="entry name" value="DJ-1_PfpI"/>
    <property type="match status" value="1"/>
</dbReference>
<dbReference type="Proteomes" id="UP000292120">
    <property type="component" value="Unassembled WGS sequence"/>
</dbReference>
<dbReference type="GO" id="GO:0043565">
    <property type="term" value="F:sequence-specific DNA binding"/>
    <property type="evidence" value="ECO:0007669"/>
    <property type="project" value="InterPro"/>
</dbReference>
<dbReference type="Gene3D" id="1.10.10.60">
    <property type="entry name" value="Homeodomain-like"/>
    <property type="match status" value="1"/>
</dbReference>
<dbReference type="GO" id="GO:0003700">
    <property type="term" value="F:DNA-binding transcription factor activity"/>
    <property type="evidence" value="ECO:0007669"/>
    <property type="project" value="InterPro"/>
</dbReference>
<evidence type="ECO:0000256" key="1">
    <source>
        <dbReference type="ARBA" id="ARBA00023015"/>
    </source>
</evidence>
<protein>
    <submittedName>
        <fullName evidence="5">Helix-turn-helix domain-containing protein</fullName>
    </submittedName>
</protein>
<keyword evidence="6" id="KW-1185">Reference proteome</keyword>
<keyword evidence="2" id="KW-0238">DNA-binding</keyword>
<dbReference type="PROSITE" id="PS01124">
    <property type="entry name" value="HTH_ARAC_FAMILY_2"/>
    <property type="match status" value="1"/>
</dbReference>
<dbReference type="InterPro" id="IPR002818">
    <property type="entry name" value="DJ-1/PfpI"/>
</dbReference>
<evidence type="ECO:0000313" key="6">
    <source>
        <dbReference type="Proteomes" id="UP000292120"/>
    </source>
</evidence>
<dbReference type="AlphaFoldDB" id="A0A4Q9H1R5"/>
<dbReference type="SUPFAM" id="SSF46689">
    <property type="entry name" value="Homeodomain-like"/>
    <property type="match status" value="2"/>
</dbReference>
<dbReference type="Gene3D" id="3.40.50.880">
    <property type="match status" value="1"/>
</dbReference>
<evidence type="ECO:0000259" key="4">
    <source>
        <dbReference type="PROSITE" id="PS01124"/>
    </source>
</evidence>
<dbReference type="EMBL" id="SIXI01000001">
    <property type="protein sequence ID" value="TBO33972.1"/>
    <property type="molecule type" value="Genomic_DNA"/>
</dbReference>
<dbReference type="InterPro" id="IPR018062">
    <property type="entry name" value="HTH_AraC-typ_CS"/>
</dbReference>
<evidence type="ECO:0000256" key="2">
    <source>
        <dbReference type="ARBA" id="ARBA00023125"/>
    </source>
</evidence>
<proteinExistence type="predicted"/>
<dbReference type="InterPro" id="IPR009057">
    <property type="entry name" value="Homeodomain-like_sf"/>
</dbReference>
<dbReference type="PROSITE" id="PS00041">
    <property type="entry name" value="HTH_ARAC_FAMILY_1"/>
    <property type="match status" value="1"/>
</dbReference>
<reference evidence="5 6" key="1">
    <citation type="submission" date="2019-02" db="EMBL/GenBank/DDBJ databases">
        <title>Aquabacterium sp. strain KMB7.</title>
        <authorList>
            <person name="Chen W.-M."/>
        </authorList>
    </citation>
    <scope>NUCLEOTIDE SEQUENCE [LARGE SCALE GENOMIC DNA]</scope>
    <source>
        <strain evidence="5 6">KMB7</strain>
    </source>
</reference>
<keyword evidence="1" id="KW-0805">Transcription regulation</keyword>